<dbReference type="EMBL" id="CAKP01000138">
    <property type="protein sequence ID" value="CCJ34669.1"/>
    <property type="molecule type" value="Genomic_DNA"/>
</dbReference>
<comment type="caution">
    <text evidence="1">The sequence shown here is derived from an EMBL/GenBank/DDBJ whole genome shotgun (WGS) entry which is preliminary data.</text>
</comment>
<keyword evidence="2" id="KW-1185">Reference proteome</keyword>
<dbReference type="SUPFAM" id="SSF53649">
    <property type="entry name" value="Alkaline phosphatase-like"/>
    <property type="match status" value="1"/>
</dbReference>
<dbReference type="CDD" id="cd16018">
    <property type="entry name" value="Enpp"/>
    <property type="match status" value="1"/>
</dbReference>
<evidence type="ECO:0000313" key="2">
    <source>
        <dbReference type="Proteomes" id="UP000007652"/>
    </source>
</evidence>
<dbReference type="PANTHER" id="PTHR10151">
    <property type="entry name" value="ECTONUCLEOTIDE PYROPHOSPHATASE/PHOSPHODIESTERASE"/>
    <property type="match status" value="1"/>
</dbReference>
<keyword evidence="1" id="KW-0378">Hydrolase</keyword>
<sequence>METKRYKHLIIVSFDAVAKDDYDVIKTLPNFSEFLTKGNYTFDVEPVYPTLTYPIHVSMMTGKLPRVHGVINNTLIQPRMRRPDWYWERKYIKSDTLFDAAARKGLITAALLWPVTAKANIKYNMPEIFANRPWQNQITVSLSSGSIFYQLDLVRRFGHLFKSFNQPDLDNFVLECSLYTIKKYKPNLMLIHFTDVDTHKHKYGTKSNKVMEALKRHDIRLSKIRQAIEDAGISKDTILCLLGDHGSLDVEKEIRLNKLFLERGLIREDKKGRIIDYDVYLKSCDGSAYVYLKDDSNIEVKNKVMEVLDEFNKYYPNAIERIFTREDSVNLGFDEAAFLMLEGGKGYSFSSKHFGDVISPSNYKAVHGQLPVKHKTFFALSDKEVDISGVKKVTDFKKVFDKILGLKL</sequence>
<dbReference type="eggNOG" id="COG1524">
    <property type="taxonomic scope" value="Bacteria"/>
</dbReference>
<name>I7J6P1_9CLOT</name>
<reference evidence="1 2" key="1">
    <citation type="journal article" date="2011" name="J. Bacteriol.">
        <title>Draft genome sequence of Caloramator australicus strain RC3T, a thermoanaerobe from the Great Artesian Basin of Australia.</title>
        <authorList>
            <person name="Ogg C.D."/>
            <person name="Patel B.K.C."/>
        </authorList>
    </citation>
    <scope>NUCLEOTIDE SEQUENCE [LARGE SCALE GENOMIC DNA]</scope>
    <source>
        <strain evidence="1 2">RC3</strain>
    </source>
</reference>
<accession>I7J6P1</accession>
<dbReference type="Gene3D" id="3.40.720.10">
    <property type="entry name" value="Alkaline Phosphatase, subunit A"/>
    <property type="match status" value="1"/>
</dbReference>
<dbReference type="InterPro" id="IPR002591">
    <property type="entry name" value="Phosphodiest/P_Trfase"/>
</dbReference>
<dbReference type="GO" id="GO:0004528">
    <property type="term" value="F:phosphodiesterase I activity"/>
    <property type="evidence" value="ECO:0007669"/>
    <property type="project" value="UniProtKB-EC"/>
</dbReference>
<dbReference type="PANTHER" id="PTHR10151:SF120">
    <property type="entry name" value="BIS(5'-ADENOSYL)-TRIPHOSPHATASE"/>
    <property type="match status" value="1"/>
</dbReference>
<dbReference type="RefSeq" id="WP_008909912.1">
    <property type="nucleotide sequence ID" value="NZ_CAKP01000138.1"/>
</dbReference>
<dbReference type="GO" id="GO:0047429">
    <property type="term" value="F:nucleoside triphosphate diphosphatase activity"/>
    <property type="evidence" value="ECO:0007669"/>
    <property type="project" value="UniProtKB-EC"/>
</dbReference>
<dbReference type="EC" id="3.6.1.9" evidence="1"/>
<proteinExistence type="predicted"/>
<evidence type="ECO:0000313" key="1">
    <source>
        <dbReference type="EMBL" id="CCJ34669.1"/>
    </source>
</evidence>
<dbReference type="InterPro" id="IPR017850">
    <property type="entry name" value="Alkaline_phosphatase_core_sf"/>
</dbReference>
<dbReference type="EC" id="3.1.4.1" evidence="1"/>
<dbReference type="Pfam" id="PF01663">
    <property type="entry name" value="Phosphodiest"/>
    <property type="match status" value="1"/>
</dbReference>
<protein>
    <submittedName>
        <fullName evidence="1">Alkaline phosphodiesterase I / Nucleotide pyrophosphatase</fullName>
        <ecNumber evidence="1">3.1.4.1</ecNumber>
        <ecNumber evidence="1">3.6.1.9</ecNumber>
    </submittedName>
</protein>
<dbReference type="Proteomes" id="UP000007652">
    <property type="component" value="Unassembled WGS sequence"/>
</dbReference>
<organism evidence="1 2">
    <name type="scientific">Caloramator australicus RC3</name>
    <dbReference type="NCBI Taxonomy" id="857293"/>
    <lineage>
        <taxon>Bacteria</taxon>
        <taxon>Bacillati</taxon>
        <taxon>Bacillota</taxon>
        <taxon>Clostridia</taxon>
        <taxon>Eubacteriales</taxon>
        <taxon>Clostridiaceae</taxon>
        <taxon>Caloramator</taxon>
    </lineage>
</organism>
<gene>
    <name evidence="1" type="ORF">CAAU_2586</name>
</gene>
<dbReference type="OrthoDB" id="9779418at2"/>
<dbReference type="STRING" id="857293.CAAU_2586"/>
<dbReference type="AlphaFoldDB" id="I7J6P1"/>